<sequence>MMSGSPKEFGRACWNEVYNRIIGAVVFLDDNSAECLHWDGGLFNLLTGGAVAVKSLSPFECAKKEHKKAVFITQSTSTQLQTIREIIRNSDFVHCILISCMSLDVVYLELNEGKDVTDVVSAGKAFTEATKQLEGMLVEWMGKKQCSTEVLHVPIFTICPTNAVFLTPPYQKIYPLFNGNLTPESNSIDLYTLSSEERSQVRRLASGLNSMFESMNLKEDVFYMGVYSSLVAGVLENSPVCLARRKNCTNPVSLLIIDRTLDLCGVTSHSMECVLDKVMSVLPRFPGHSNDVAVDMSPLCVANNCTNPVSLLIIDRTLDLCGVTSHSMECVLDKVMSVLPRFPGHSNDVAVDMSPLCVANIISHPDDIQLSAGCLYHADDDACTQTFDYMINKSQKEVMFDLYNKLSKIDVQKSPGPKTLLKVTPLSIEKIVIASKGNYDIIGKHIGVLQQALGVVQTLKSPKRNQMELVMGLERQVHQSLAASRDSTSVLHQISQLIKTRKERNLPLENLLALITHVYSLTGTEVSFNKQHEDTLAEMLSVAIFEDHKTLLSNPDPGMATPEGCAEMASKIMKKLKDVSQMRKILNKYTSVLKASESGLGYEYVGVLQQLVHEMTSCERPELTDLRHRHDGFKDILRTGFKSEKHIIAYKQLHRSMITSGVDNTLIIGSTKFVNPVEAMRDALAI</sequence>
<evidence type="ECO:0000313" key="2">
    <source>
        <dbReference type="Proteomes" id="UP000053240"/>
    </source>
</evidence>
<protein>
    <submittedName>
        <fullName evidence="1">Sec1 family domain-containing protein 2</fullName>
    </submittedName>
</protein>
<name>A0A194QTC7_PAPMA</name>
<keyword evidence="2" id="KW-1185">Reference proteome</keyword>
<proteinExistence type="predicted"/>
<evidence type="ECO:0000313" key="1">
    <source>
        <dbReference type="EMBL" id="KPJ08564.1"/>
    </source>
</evidence>
<organism evidence="1 2">
    <name type="scientific">Papilio machaon</name>
    <name type="common">Old World swallowtail butterfly</name>
    <dbReference type="NCBI Taxonomy" id="76193"/>
    <lineage>
        <taxon>Eukaryota</taxon>
        <taxon>Metazoa</taxon>
        <taxon>Ecdysozoa</taxon>
        <taxon>Arthropoda</taxon>
        <taxon>Hexapoda</taxon>
        <taxon>Insecta</taxon>
        <taxon>Pterygota</taxon>
        <taxon>Neoptera</taxon>
        <taxon>Endopterygota</taxon>
        <taxon>Lepidoptera</taxon>
        <taxon>Glossata</taxon>
        <taxon>Ditrysia</taxon>
        <taxon>Papilionoidea</taxon>
        <taxon>Papilionidae</taxon>
        <taxon>Papilioninae</taxon>
        <taxon>Papilio</taxon>
    </lineage>
</organism>
<reference evidence="1 2" key="1">
    <citation type="journal article" date="2015" name="Nat. Commun.">
        <title>Outbred genome sequencing and CRISPR/Cas9 gene editing in butterflies.</title>
        <authorList>
            <person name="Li X."/>
            <person name="Fan D."/>
            <person name="Zhang W."/>
            <person name="Liu G."/>
            <person name="Zhang L."/>
            <person name="Zhao L."/>
            <person name="Fang X."/>
            <person name="Chen L."/>
            <person name="Dong Y."/>
            <person name="Chen Y."/>
            <person name="Ding Y."/>
            <person name="Zhao R."/>
            <person name="Feng M."/>
            <person name="Zhu Y."/>
            <person name="Feng Y."/>
            <person name="Jiang X."/>
            <person name="Zhu D."/>
            <person name="Xiang H."/>
            <person name="Feng X."/>
            <person name="Li S."/>
            <person name="Wang J."/>
            <person name="Zhang G."/>
            <person name="Kronforst M.R."/>
            <person name="Wang W."/>
        </authorList>
    </citation>
    <scope>NUCLEOTIDE SEQUENCE [LARGE SCALE GENOMIC DNA]</scope>
    <source>
        <strain evidence="1">Ya'a_city_454_Pm</strain>
        <tissue evidence="1">Whole body</tissue>
    </source>
</reference>
<dbReference type="GO" id="GO:0016192">
    <property type="term" value="P:vesicle-mediated transport"/>
    <property type="evidence" value="ECO:0007669"/>
    <property type="project" value="InterPro"/>
</dbReference>
<dbReference type="EMBL" id="KQ461154">
    <property type="protein sequence ID" value="KPJ08564.1"/>
    <property type="molecule type" value="Genomic_DNA"/>
</dbReference>
<dbReference type="InterPro" id="IPR001619">
    <property type="entry name" value="Sec1-like"/>
</dbReference>
<accession>A0A194QTC7</accession>
<dbReference type="InParanoid" id="A0A194QTC7"/>
<dbReference type="Proteomes" id="UP000053240">
    <property type="component" value="Unassembled WGS sequence"/>
</dbReference>
<dbReference type="AlphaFoldDB" id="A0A194QTC7"/>
<dbReference type="STRING" id="76193.A0A194QTC7"/>
<gene>
    <name evidence="1" type="ORF">RR48_12317</name>
</gene>
<dbReference type="PANTHER" id="PTHR11679">
    <property type="entry name" value="VESICLE PROTEIN SORTING-ASSOCIATED"/>
    <property type="match status" value="1"/>
</dbReference>